<evidence type="ECO:0000256" key="4">
    <source>
        <dbReference type="ARBA" id="ARBA00023136"/>
    </source>
</evidence>
<dbReference type="Proteomes" id="UP000192596">
    <property type="component" value="Unassembled WGS sequence"/>
</dbReference>
<keyword evidence="3 5" id="KW-1133">Transmembrane helix</keyword>
<comment type="subcellular location">
    <subcellularLocation>
        <location evidence="1">Membrane</location>
        <topology evidence="1">Multi-pass membrane protein</topology>
    </subcellularLocation>
</comment>
<proteinExistence type="predicted"/>
<evidence type="ECO:0000256" key="5">
    <source>
        <dbReference type="SAM" id="Phobius"/>
    </source>
</evidence>
<feature type="transmembrane region" description="Helical" evidence="5">
    <location>
        <begin position="6"/>
        <end position="27"/>
    </location>
</feature>
<evidence type="ECO:0000256" key="2">
    <source>
        <dbReference type="ARBA" id="ARBA00022692"/>
    </source>
</evidence>
<dbReference type="EMBL" id="NAJO01000035">
    <property type="protein sequence ID" value="OQO00413.1"/>
    <property type="molecule type" value="Genomic_DNA"/>
</dbReference>
<dbReference type="GO" id="GO:0016020">
    <property type="term" value="C:membrane"/>
    <property type="evidence" value="ECO:0007669"/>
    <property type="project" value="UniProtKB-SubCell"/>
</dbReference>
<dbReference type="PANTHER" id="PTHR43461">
    <property type="entry name" value="TRANSMEMBRANE PROTEIN 256"/>
    <property type="match status" value="1"/>
</dbReference>
<evidence type="ECO:0000256" key="1">
    <source>
        <dbReference type="ARBA" id="ARBA00004141"/>
    </source>
</evidence>
<protein>
    <submittedName>
        <fullName evidence="6">Uncharacterized protein</fullName>
    </submittedName>
</protein>
<reference evidence="7" key="1">
    <citation type="submission" date="2017-03" db="EMBL/GenBank/DDBJ databases">
        <title>Genomes of endolithic fungi from Antarctica.</title>
        <authorList>
            <person name="Coleine C."/>
            <person name="Masonjones S."/>
            <person name="Stajich J.E."/>
        </authorList>
    </citation>
    <scope>NUCLEOTIDE SEQUENCE [LARGE SCALE GENOMIC DNA]</scope>
    <source>
        <strain evidence="7">CCFEE 5527</strain>
    </source>
</reference>
<dbReference type="OrthoDB" id="269173at2759"/>
<keyword evidence="4 5" id="KW-0472">Membrane</keyword>
<sequence length="126" mass="13034">MPLDFWTTACLYGATSVAAGAFGAHGLRARGIPDAKIASWSTAAQYQLVHSAALLAVEAASPGKNLLYAKSFLLAGMTLFSGSIYLLVLDPQRFKFLGPVTPIGGLALIAGWGALAVGSRGRALLK</sequence>
<dbReference type="InParanoid" id="A0A1V8SMQ3"/>
<dbReference type="Pfam" id="PF04241">
    <property type="entry name" value="DUF423"/>
    <property type="match status" value="1"/>
</dbReference>
<dbReference type="AlphaFoldDB" id="A0A1V8SMQ3"/>
<comment type="caution">
    <text evidence="6">The sequence shown here is derived from an EMBL/GenBank/DDBJ whole genome shotgun (WGS) entry which is preliminary data.</text>
</comment>
<evidence type="ECO:0000313" key="6">
    <source>
        <dbReference type="EMBL" id="OQO00413.1"/>
    </source>
</evidence>
<keyword evidence="7" id="KW-1185">Reference proteome</keyword>
<organism evidence="6 7">
    <name type="scientific">Cryoendolithus antarcticus</name>
    <dbReference type="NCBI Taxonomy" id="1507870"/>
    <lineage>
        <taxon>Eukaryota</taxon>
        <taxon>Fungi</taxon>
        <taxon>Dikarya</taxon>
        <taxon>Ascomycota</taxon>
        <taxon>Pezizomycotina</taxon>
        <taxon>Dothideomycetes</taxon>
        <taxon>Dothideomycetidae</taxon>
        <taxon>Cladosporiales</taxon>
        <taxon>Cladosporiaceae</taxon>
        <taxon>Cryoendolithus</taxon>
    </lineage>
</organism>
<dbReference type="STRING" id="1507870.A0A1V8SMQ3"/>
<keyword evidence="2 5" id="KW-0812">Transmembrane</keyword>
<evidence type="ECO:0000313" key="7">
    <source>
        <dbReference type="Proteomes" id="UP000192596"/>
    </source>
</evidence>
<feature type="transmembrane region" description="Helical" evidence="5">
    <location>
        <begin position="67"/>
        <end position="88"/>
    </location>
</feature>
<gene>
    <name evidence="6" type="ORF">B0A48_13762</name>
</gene>
<accession>A0A1V8SMQ3</accession>
<dbReference type="PANTHER" id="PTHR43461:SF1">
    <property type="entry name" value="TRANSMEMBRANE PROTEIN 256"/>
    <property type="match status" value="1"/>
</dbReference>
<feature type="transmembrane region" description="Helical" evidence="5">
    <location>
        <begin position="100"/>
        <end position="118"/>
    </location>
</feature>
<evidence type="ECO:0000256" key="3">
    <source>
        <dbReference type="ARBA" id="ARBA00022989"/>
    </source>
</evidence>
<name>A0A1V8SMQ3_9PEZI</name>
<dbReference type="InterPro" id="IPR006696">
    <property type="entry name" value="DUF423"/>
</dbReference>